<proteinExistence type="predicted"/>
<gene>
    <name evidence="2" type="ORF">H3H39_10335</name>
</gene>
<dbReference type="PROSITE" id="PS51197">
    <property type="entry name" value="HTH_RRF2_2"/>
    <property type="match status" value="1"/>
</dbReference>
<name>A0A7W2F969_9BURK</name>
<dbReference type="GO" id="GO:0003677">
    <property type="term" value="F:DNA binding"/>
    <property type="evidence" value="ECO:0007669"/>
    <property type="project" value="UniProtKB-KW"/>
</dbReference>
<dbReference type="InterPro" id="IPR036388">
    <property type="entry name" value="WH-like_DNA-bd_sf"/>
</dbReference>
<dbReference type="RefSeq" id="WP_182153282.1">
    <property type="nucleotide sequence ID" value="NZ_JACEZU010000004.1"/>
</dbReference>
<sequence>MRLTAYTDYTLRTLIHLAGQRDRLVTIQEIASQHGISKNHLMKVVYQLGLTGLVQTVRGRNGGLRLAKAPEDISVGAVVRHTENDFFMAACFDTAREVCPYASCCGLKGLLGQATAAYLGVLDRATLADLVEAPGGGSGIGLGRGGAIPMQLLQQRDVTTSSFG</sequence>
<dbReference type="InterPro" id="IPR036390">
    <property type="entry name" value="WH_DNA-bd_sf"/>
</dbReference>
<evidence type="ECO:0000256" key="1">
    <source>
        <dbReference type="ARBA" id="ARBA00023125"/>
    </source>
</evidence>
<evidence type="ECO:0000313" key="2">
    <source>
        <dbReference type="EMBL" id="MBA5687442.1"/>
    </source>
</evidence>
<dbReference type="GO" id="GO:0005829">
    <property type="term" value="C:cytosol"/>
    <property type="evidence" value="ECO:0007669"/>
    <property type="project" value="TreeGrafter"/>
</dbReference>
<dbReference type="EMBL" id="JACEZU010000004">
    <property type="protein sequence ID" value="MBA5687442.1"/>
    <property type="molecule type" value="Genomic_DNA"/>
</dbReference>
<dbReference type="Gene3D" id="1.10.10.10">
    <property type="entry name" value="Winged helix-like DNA-binding domain superfamily/Winged helix DNA-binding domain"/>
    <property type="match status" value="1"/>
</dbReference>
<dbReference type="PANTHER" id="PTHR33221">
    <property type="entry name" value="WINGED HELIX-TURN-HELIX TRANSCRIPTIONAL REGULATOR, RRF2 FAMILY"/>
    <property type="match status" value="1"/>
</dbReference>
<dbReference type="NCBIfam" id="TIGR00738">
    <property type="entry name" value="rrf2_super"/>
    <property type="match status" value="1"/>
</dbReference>
<dbReference type="GO" id="GO:0003700">
    <property type="term" value="F:DNA-binding transcription factor activity"/>
    <property type="evidence" value="ECO:0007669"/>
    <property type="project" value="TreeGrafter"/>
</dbReference>
<protein>
    <submittedName>
        <fullName evidence="2">Rrf2 family transcriptional regulator</fullName>
    </submittedName>
</protein>
<dbReference type="Pfam" id="PF02082">
    <property type="entry name" value="Rrf2"/>
    <property type="match status" value="1"/>
</dbReference>
<organism evidence="2 3">
    <name type="scientific">Rugamonas apoptosis</name>
    <dbReference type="NCBI Taxonomy" id="2758570"/>
    <lineage>
        <taxon>Bacteria</taxon>
        <taxon>Pseudomonadati</taxon>
        <taxon>Pseudomonadota</taxon>
        <taxon>Betaproteobacteria</taxon>
        <taxon>Burkholderiales</taxon>
        <taxon>Oxalobacteraceae</taxon>
        <taxon>Telluria group</taxon>
        <taxon>Rugamonas</taxon>
    </lineage>
</organism>
<comment type="caution">
    <text evidence="2">The sequence shown here is derived from an EMBL/GenBank/DDBJ whole genome shotgun (WGS) entry which is preliminary data.</text>
</comment>
<dbReference type="InterPro" id="IPR000944">
    <property type="entry name" value="Tscrpt_reg_Rrf2"/>
</dbReference>
<dbReference type="SUPFAM" id="SSF46785">
    <property type="entry name" value="Winged helix' DNA-binding domain"/>
    <property type="match status" value="1"/>
</dbReference>
<reference evidence="2 3" key="1">
    <citation type="submission" date="2020-07" db="EMBL/GenBank/DDBJ databases">
        <title>Novel species isolated from subtropical streams in China.</title>
        <authorList>
            <person name="Lu H."/>
        </authorList>
    </citation>
    <scope>NUCLEOTIDE SEQUENCE [LARGE SCALE GENOMIC DNA]</scope>
    <source>
        <strain evidence="2 3">LX47W</strain>
    </source>
</reference>
<dbReference type="PANTHER" id="PTHR33221:SF4">
    <property type="entry name" value="HTH-TYPE TRANSCRIPTIONAL REPRESSOR NSRR"/>
    <property type="match status" value="1"/>
</dbReference>
<accession>A0A7W2F969</accession>
<dbReference type="AlphaFoldDB" id="A0A7W2F969"/>
<dbReference type="Proteomes" id="UP000573499">
    <property type="component" value="Unassembled WGS sequence"/>
</dbReference>
<evidence type="ECO:0000313" key="3">
    <source>
        <dbReference type="Proteomes" id="UP000573499"/>
    </source>
</evidence>
<keyword evidence="3" id="KW-1185">Reference proteome</keyword>
<keyword evidence="1" id="KW-0238">DNA-binding</keyword>